<feature type="region of interest" description="Disordered" evidence="1">
    <location>
        <begin position="1"/>
        <end position="88"/>
    </location>
</feature>
<feature type="compositionally biased region" description="Low complexity" evidence="1">
    <location>
        <begin position="30"/>
        <end position="42"/>
    </location>
</feature>
<reference evidence="2 3" key="1">
    <citation type="journal article" date="2013" name="Nat. Commun.">
        <title>Genome analysis reveals insights into physiology and longevity of the Brandt's bat Myotis brandtii.</title>
        <authorList>
            <person name="Seim I."/>
            <person name="Fang X."/>
            <person name="Xiong Z."/>
            <person name="Lobanov A.V."/>
            <person name="Huang Z."/>
            <person name="Ma S."/>
            <person name="Feng Y."/>
            <person name="Turanov A.A."/>
            <person name="Zhu Y."/>
            <person name="Lenz T.L."/>
            <person name="Gerashchenko M.V."/>
            <person name="Fan D."/>
            <person name="Hee Yim S."/>
            <person name="Yao X."/>
            <person name="Jordan D."/>
            <person name="Xiong Y."/>
            <person name="Ma Y."/>
            <person name="Lyapunov A.N."/>
            <person name="Chen G."/>
            <person name="Kulakova O.I."/>
            <person name="Sun Y."/>
            <person name="Lee S.G."/>
            <person name="Bronson R.T."/>
            <person name="Moskalev A.A."/>
            <person name="Sunyaev S.R."/>
            <person name="Zhang G."/>
            <person name="Krogh A."/>
            <person name="Wang J."/>
            <person name="Gladyshev V.N."/>
        </authorList>
    </citation>
    <scope>NUCLEOTIDE SEQUENCE [LARGE SCALE GENOMIC DNA]</scope>
</reference>
<dbReference type="EMBL" id="KE161597">
    <property type="protein sequence ID" value="EPQ04615.1"/>
    <property type="molecule type" value="Genomic_DNA"/>
</dbReference>
<keyword evidence="3" id="KW-1185">Reference proteome</keyword>
<gene>
    <name evidence="2" type="ORF">D623_10003782</name>
</gene>
<sequence length="88" mass="9262">MHLGKKQQFLCPEQHAHSDGFTPADPPPSLLLSAAPAIASAARRSVRPNGPPGPLPSEVPGALVVAPRWTSPHNPPRWVRNSAPGPGR</sequence>
<evidence type="ECO:0000313" key="3">
    <source>
        <dbReference type="Proteomes" id="UP000052978"/>
    </source>
</evidence>
<organism evidence="2 3">
    <name type="scientific">Myotis brandtii</name>
    <name type="common">Brandt's bat</name>
    <dbReference type="NCBI Taxonomy" id="109478"/>
    <lineage>
        <taxon>Eukaryota</taxon>
        <taxon>Metazoa</taxon>
        <taxon>Chordata</taxon>
        <taxon>Craniata</taxon>
        <taxon>Vertebrata</taxon>
        <taxon>Euteleostomi</taxon>
        <taxon>Mammalia</taxon>
        <taxon>Eutheria</taxon>
        <taxon>Laurasiatheria</taxon>
        <taxon>Chiroptera</taxon>
        <taxon>Yangochiroptera</taxon>
        <taxon>Vespertilionidae</taxon>
        <taxon>Myotis</taxon>
    </lineage>
</organism>
<dbReference type="Proteomes" id="UP000052978">
    <property type="component" value="Unassembled WGS sequence"/>
</dbReference>
<dbReference type="AlphaFoldDB" id="S7MM67"/>
<evidence type="ECO:0000256" key="1">
    <source>
        <dbReference type="SAM" id="MobiDB-lite"/>
    </source>
</evidence>
<protein>
    <submittedName>
        <fullName evidence="2">Uncharacterized protein</fullName>
    </submittedName>
</protein>
<accession>S7MM67</accession>
<name>S7MM67_MYOBR</name>
<proteinExistence type="predicted"/>
<evidence type="ECO:0000313" key="2">
    <source>
        <dbReference type="EMBL" id="EPQ04615.1"/>
    </source>
</evidence>